<evidence type="ECO:0000313" key="2">
    <source>
        <dbReference type="EMBL" id="KTD44771.1"/>
    </source>
</evidence>
<sequence length="79" mass="8515">MKQIEKITPPKDFTPNDANAQSGQESNPSSKPEGSKPVKAASLLTRVGMWSRSNTSCRLEALQHGFGFDNNDRGPGPVC</sequence>
<evidence type="ECO:0000256" key="1">
    <source>
        <dbReference type="SAM" id="MobiDB-lite"/>
    </source>
</evidence>
<dbReference type="Proteomes" id="UP000054858">
    <property type="component" value="Unassembled WGS sequence"/>
</dbReference>
<dbReference type="EMBL" id="LNYP01000001">
    <property type="protein sequence ID" value="KTD44771.1"/>
    <property type="molecule type" value="Genomic_DNA"/>
</dbReference>
<gene>
    <name evidence="2" type="ORF">Loak_0020</name>
</gene>
<evidence type="ECO:0000313" key="3">
    <source>
        <dbReference type="Proteomes" id="UP000054858"/>
    </source>
</evidence>
<name>A0A0W0XJX8_9GAMM</name>
<comment type="caution">
    <text evidence="2">The sequence shown here is derived from an EMBL/GenBank/DDBJ whole genome shotgun (WGS) entry which is preliminary data.</text>
</comment>
<dbReference type="PATRIC" id="fig|29423.5.peg.20"/>
<reference evidence="2 3" key="1">
    <citation type="submission" date="2015-11" db="EMBL/GenBank/DDBJ databases">
        <title>Genomic analysis of 38 Legionella species identifies large and diverse effector repertoires.</title>
        <authorList>
            <person name="Burstein D."/>
            <person name="Amaro F."/>
            <person name="Zusman T."/>
            <person name="Lifshitz Z."/>
            <person name="Cohen O."/>
            <person name="Gilbert J.A."/>
            <person name="Pupko T."/>
            <person name="Shuman H.A."/>
            <person name="Segal G."/>
        </authorList>
    </citation>
    <scope>NUCLEOTIDE SEQUENCE [LARGE SCALE GENOMIC DNA]</scope>
    <source>
        <strain evidence="2 3">Oak Ridge-10</strain>
    </source>
</reference>
<feature type="region of interest" description="Disordered" evidence="1">
    <location>
        <begin position="1"/>
        <end position="40"/>
    </location>
</feature>
<organism evidence="2 3">
    <name type="scientific">Legionella oakridgensis</name>
    <dbReference type="NCBI Taxonomy" id="29423"/>
    <lineage>
        <taxon>Bacteria</taxon>
        <taxon>Pseudomonadati</taxon>
        <taxon>Pseudomonadota</taxon>
        <taxon>Gammaproteobacteria</taxon>
        <taxon>Legionellales</taxon>
        <taxon>Legionellaceae</taxon>
        <taxon>Legionella</taxon>
    </lineage>
</organism>
<dbReference type="RefSeq" id="WP_025385079.1">
    <property type="nucleotide sequence ID" value="NZ_LCUA01000031.1"/>
</dbReference>
<feature type="compositionally biased region" description="Polar residues" evidence="1">
    <location>
        <begin position="16"/>
        <end position="32"/>
    </location>
</feature>
<dbReference type="AlphaFoldDB" id="A0A0W0XJX8"/>
<protein>
    <submittedName>
        <fullName evidence="2">Uncharacterized protein</fullName>
    </submittedName>
</protein>
<proteinExistence type="predicted"/>
<accession>A0A0W0XJX8</accession>